<comment type="caution">
    <text evidence="2">The sequence shown here is derived from an EMBL/GenBank/DDBJ whole genome shotgun (WGS) entry which is preliminary data.</text>
</comment>
<dbReference type="RefSeq" id="WP_213821396.1">
    <property type="nucleotide sequence ID" value="NZ_JAAMFL010000005.1"/>
</dbReference>
<evidence type="ECO:0000313" key="3">
    <source>
        <dbReference type="Proteomes" id="UP001519503"/>
    </source>
</evidence>
<proteinExistence type="predicted"/>
<dbReference type="Gene3D" id="2.30.110.10">
    <property type="entry name" value="Electron Transport, Fmn-binding Protein, Chain A"/>
    <property type="match status" value="1"/>
</dbReference>
<keyword evidence="3" id="KW-1185">Reference proteome</keyword>
<keyword evidence="1" id="KW-0472">Membrane</keyword>
<sequence length="206" mass="23183">MYPKRFIQLFLAFFVTILLSESLAALFSLSHLWQRIFFVTVIGYLFLVTPLTLMTIKKNQKKFSKETGNSRHVALSAVYEKVPNLVSLATKDAEGELANTLITFKPSSTDEQVWYLVTDRHAVKAADLRLNSACALTTWYAKSGLRLHSNQVQGGVLEDQLAANEIDEHPEILDLSDNARNQVVIKLTFSSIVIESFEKPAEMLAF</sequence>
<evidence type="ECO:0000313" key="2">
    <source>
        <dbReference type="EMBL" id="MBS9337468.1"/>
    </source>
</evidence>
<keyword evidence="1" id="KW-1133">Transmembrane helix</keyword>
<protein>
    <submittedName>
        <fullName evidence="2">Pyridoxamine 5'-phosphate oxidase family protein</fullName>
    </submittedName>
</protein>
<gene>
    <name evidence="2" type="ORF">G6R30_03190</name>
</gene>
<name>A0ABS5QW83_9LACO</name>
<keyword evidence="1" id="KW-0812">Transmembrane</keyword>
<feature type="transmembrane region" description="Helical" evidence="1">
    <location>
        <begin position="34"/>
        <end position="56"/>
    </location>
</feature>
<dbReference type="EMBL" id="JAAMFL010000005">
    <property type="protein sequence ID" value="MBS9337468.1"/>
    <property type="molecule type" value="Genomic_DNA"/>
</dbReference>
<evidence type="ECO:0000256" key="1">
    <source>
        <dbReference type="SAM" id="Phobius"/>
    </source>
</evidence>
<organism evidence="2 3">
    <name type="scientific">Fructobacillus parabroussonetiae</name>
    <dbReference type="NCBI Taxonomy" id="2713174"/>
    <lineage>
        <taxon>Bacteria</taxon>
        <taxon>Bacillati</taxon>
        <taxon>Bacillota</taxon>
        <taxon>Bacilli</taxon>
        <taxon>Lactobacillales</taxon>
        <taxon>Lactobacillaceae</taxon>
        <taxon>Fructobacillus</taxon>
    </lineage>
</organism>
<dbReference type="SUPFAM" id="SSF50475">
    <property type="entry name" value="FMN-binding split barrel"/>
    <property type="match status" value="1"/>
</dbReference>
<accession>A0ABS5QW83</accession>
<dbReference type="Proteomes" id="UP001519503">
    <property type="component" value="Unassembled WGS sequence"/>
</dbReference>
<reference evidence="2 3" key="1">
    <citation type="submission" date="2020-02" db="EMBL/GenBank/DDBJ databases">
        <title>Fructobacillus sp. isolated from paper mulberry of Taiwan.</title>
        <authorList>
            <person name="Lin S.-T."/>
        </authorList>
    </citation>
    <scope>NUCLEOTIDE SEQUENCE [LARGE SCALE GENOMIC DNA]</scope>
    <source>
        <strain evidence="2 3">S1-1</strain>
    </source>
</reference>
<dbReference type="InterPro" id="IPR012349">
    <property type="entry name" value="Split_barrel_FMN-bd"/>
</dbReference>